<organism evidence="1 2">
    <name type="scientific">Rhodococcus spongiicola</name>
    <dbReference type="NCBI Taxonomy" id="2487352"/>
    <lineage>
        <taxon>Bacteria</taxon>
        <taxon>Bacillati</taxon>
        <taxon>Actinomycetota</taxon>
        <taxon>Actinomycetes</taxon>
        <taxon>Mycobacteriales</taxon>
        <taxon>Nocardiaceae</taxon>
        <taxon>Rhodococcus</taxon>
    </lineage>
</organism>
<reference evidence="1 2" key="1">
    <citation type="submission" date="2018-11" db="EMBL/GenBank/DDBJ databases">
        <title>Rhodococcus spongicola sp. nov. and Rhodococcus xishaensis sp. nov. from marine sponges.</title>
        <authorList>
            <person name="Li L."/>
            <person name="Lin H.W."/>
        </authorList>
    </citation>
    <scope>NUCLEOTIDE SEQUENCE [LARGE SCALE GENOMIC DNA]</scope>
    <source>
        <strain evidence="1 2">LHW50502</strain>
    </source>
</reference>
<name>A0A438B5L9_9NOCA</name>
<evidence type="ECO:0000313" key="1">
    <source>
        <dbReference type="EMBL" id="RVW06208.1"/>
    </source>
</evidence>
<dbReference type="AlphaFoldDB" id="A0A438B5L9"/>
<protein>
    <submittedName>
        <fullName evidence="1">Uncharacterized protein</fullName>
    </submittedName>
</protein>
<comment type="caution">
    <text evidence="1">The sequence shown here is derived from an EMBL/GenBank/DDBJ whole genome shotgun (WGS) entry which is preliminary data.</text>
</comment>
<dbReference type="EMBL" id="RKLN01000001">
    <property type="protein sequence ID" value="RVW06208.1"/>
    <property type="molecule type" value="Genomic_DNA"/>
</dbReference>
<sequence length="76" mass="8594">MAELPEEFDMQQHTCMRTRPQPMGQRFEDAIAYLSTLSPSADPIAAVRGLIRQQLESGLFFDAHEWETLGAQAVTR</sequence>
<evidence type="ECO:0000313" key="2">
    <source>
        <dbReference type="Proteomes" id="UP000284333"/>
    </source>
</evidence>
<proteinExistence type="predicted"/>
<gene>
    <name evidence="1" type="ORF">EF834_01765</name>
</gene>
<keyword evidence="2" id="KW-1185">Reference proteome</keyword>
<dbReference type="Proteomes" id="UP000284333">
    <property type="component" value="Unassembled WGS sequence"/>
</dbReference>
<accession>A0A438B5L9</accession>